<name>A0ABQ2BL40_9SPHI</name>
<keyword evidence="1" id="KW-0732">Signal</keyword>
<keyword evidence="3" id="KW-1185">Reference proteome</keyword>
<dbReference type="RefSeq" id="WP_188415747.1">
    <property type="nucleotide sequence ID" value="NZ_BMDJ01000009.1"/>
</dbReference>
<evidence type="ECO:0000256" key="1">
    <source>
        <dbReference type="SAM" id="SignalP"/>
    </source>
</evidence>
<evidence type="ECO:0000313" key="3">
    <source>
        <dbReference type="Proteomes" id="UP000645390"/>
    </source>
</evidence>
<dbReference type="EMBL" id="BMDJ01000009">
    <property type="protein sequence ID" value="GGI27709.1"/>
    <property type="molecule type" value="Genomic_DNA"/>
</dbReference>
<dbReference type="InterPro" id="IPR037066">
    <property type="entry name" value="Plug_dom_sf"/>
</dbReference>
<evidence type="ECO:0008006" key="4">
    <source>
        <dbReference type="Google" id="ProtNLM"/>
    </source>
</evidence>
<accession>A0ABQ2BL40</accession>
<dbReference type="SUPFAM" id="SSF56935">
    <property type="entry name" value="Porins"/>
    <property type="match status" value="1"/>
</dbReference>
<comment type="caution">
    <text evidence="2">The sequence shown here is derived from an EMBL/GenBank/DDBJ whole genome shotgun (WGS) entry which is preliminary data.</text>
</comment>
<feature type="signal peptide" evidence="1">
    <location>
        <begin position="1"/>
        <end position="20"/>
    </location>
</feature>
<organism evidence="2 3">
    <name type="scientific">Pedobacter mendelii</name>
    <dbReference type="NCBI Taxonomy" id="1908240"/>
    <lineage>
        <taxon>Bacteria</taxon>
        <taxon>Pseudomonadati</taxon>
        <taxon>Bacteroidota</taxon>
        <taxon>Sphingobacteriia</taxon>
        <taxon>Sphingobacteriales</taxon>
        <taxon>Sphingobacteriaceae</taxon>
        <taxon>Pedobacter</taxon>
    </lineage>
</organism>
<sequence>MKNIFITVALILVMVSNNFAQQASETTKTVNSNATKKPIYAVNGIVQNPNTDFSIASLNPETIAEVIILKGENAVILFGPEATFGAVVISTISGKGNVANKLLESKIALLNNVSKLSNLAYTPKIDKVEDTIKSNKDLSLVFRSLNRPLAANEVLYILNGNRIEKKEMDALDNKNIQAVSIIKDKTAIELYGPLASNGVILITTKPKLILKATEKALDKY</sequence>
<proteinExistence type="predicted"/>
<reference evidence="3" key="1">
    <citation type="journal article" date="2019" name="Int. J. Syst. Evol. Microbiol.">
        <title>The Global Catalogue of Microorganisms (GCM) 10K type strain sequencing project: providing services to taxonomists for standard genome sequencing and annotation.</title>
        <authorList>
            <consortium name="The Broad Institute Genomics Platform"/>
            <consortium name="The Broad Institute Genome Sequencing Center for Infectious Disease"/>
            <person name="Wu L."/>
            <person name="Ma J."/>
        </authorList>
    </citation>
    <scope>NUCLEOTIDE SEQUENCE [LARGE SCALE GENOMIC DNA]</scope>
    <source>
        <strain evidence="3">CCM 8939</strain>
    </source>
</reference>
<evidence type="ECO:0000313" key="2">
    <source>
        <dbReference type="EMBL" id="GGI27709.1"/>
    </source>
</evidence>
<feature type="chain" id="PRO_5046180108" description="TonB-dependent receptor plug domain-containing protein" evidence="1">
    <location>
        <begin position="21"/>
        <end position="220"/>
    </location>
</feature>
<protein>
    <recommendedName>
        <fullName evidence="4">TonB-dependent receptor plug domain-containing protein</fullName>
    </recommendedName>
</protein>
<dbReference type="Proteomes" id="UP000645390">
    <property type="component" value="Unassembled WGS sequence"/>
</dbReference>
<dbReference type="Gene3D" id="2.170.130.10">
    <property type="entry name" value="TonB-dependent receptor, plug domain"/>
    <property type="match status" value="2"/>
</dbReference>
<gene>
    <name evidence="2" type="ORF">GCM10008119_29000</name>
</gene>